<dbReference type="RefSeq" id="XP_035786837.1">
    <property type="nucleotide sequence ID" value="XM_035930944.1"/>
</dbReference>
<dbReference type="VEuPathDB" id="VectorBase:AALB005575"/>
<feature type="domain" description="RRM" evidence="4">
    <location>
        <begin position="685"/>
        <end position="762"/>
    </location>
</feature>
<feature type="compositionally biased region" description="Low complexity" evidence="3">
    <location>
        <begin position="569"/>
        <end position="582"/>
    </location>
</feature>
<dbReference type="Gene3D" id="3.30.70.330">
    <property type="match status" value="5"/>
</dbReference>
<feature type="region of interest" description="Disordered" evidence="3">
    <location>
        <begin position="357"/>
        <end position="583"/>
    </location>
</feature>
<sequence length="1365" mass="150562">MSVYGSSVQPANVSVIIRLQNLPLSANASDVRAFLAGLAIPDGGVHIVGGERGDAFIAFSNDEDARQAIFRSGRPVKGVPVSLQLSSRAEMQKVIEEVRRAAQAYELQSRGDDEPLLPSDAAVTAAALSAVHPNILASAKALSAVGGVEGHRDALSVAASSVMNAYGALATAGSNVAKAAQLQPPIISLTDFLGGAGVTAAQKAVTKPSVDSTKPSPLVAATVAPVAAAAAATATAAAASTVSPLALPGGSSYQEIPGLSLVGGSAQEASSSVAALSTSGIASWLSAISEQLQQTNAAAQQRLQPAAITATTPIGPANGLPSNVLSATYGSAVITNNMNSILTSNMSNTIVSNNSTMPFFGNGQQPIVSEGPWKTLERDSNRRSRSPSPRDRHDNRRGQGDQSRHQGRHQARRSSRSSSRERRRRSLSSSRERGDSVGRGTRKFRSSRSSSRERWSRSSSREPPSAAAQRQRQRRSRSTSRDRFGRTRSKQRSRSRSRDRHRSSRDSSRERGNQQGGGGGAGSSGGGGSGGGTRDSARSRWNRPERSSRFSDRDNSIDANSNPSLQQWNSFNNIHNSNSNNNGVPFTGSAEVVALQQQPVFAGPAGVMMGTMNQVSEPIFGLHTMTALEQQQRAHIIGPHGNMIPARSGKITPPPSLGNGGTGGMFRSNSPLPESVYTGRNTSDYAVRLGNLDSLTGYGDIRRFFHSHTIATQGIKMINDDQGRRTGVAYVQFSRKDGKRYALQHNGTLFRQKSIQVESITDQEFEQAIDSYRPNGVADGADRRRGRRGGARSRFDDANNDEVIEIDADQGNDGGRMQRMGQQDRERDLFETTALKVRNLPTLTTEQDIMKMFSDFTVVEVLIVRNHAIPKQLDGYIRFHRQEDAREAWSQTHRHYITSKRVVVRMCSELDYAVAKNEYENPVEPQQSKEEEEDEEKEKQQQQKKTSDRDRPRSSSSPLPLPQDDDVQIIGEEQGPMNFKGMRSGGDPVRDPFRGSTDWNVEKNWDEEEENMAPRGRRGSVDGREPDGSSNMSHPQQGIVGRDPRLNRDPRMNRFGSNSDQQQHQQQQNQDRQNNGIETNNLLQQQQLQHLQQMHLLQQQQQQLQQQQQQQQQQHDNGGDRWPMQHDPRRMNGNSNDSSELFQRTNCLLLRNVKATATEQDVYEFFEDDGFRAKNVQLVTDEWGCRTGEAVVQFDSASEAAHAESKSSQMLAYQTVFASHLDRGQVAELMQRFQAQEQKRQENQQRHARGEGSPPRSRLNGGRGSENDDDADDPRSCMVGMLNLAYKTTVEDVQRFFRDYRVPLDNIKRLFKDNGKPTGEALVRFRNPRDARRAIRECNNQRMFGRNVRLRIVDDTSEPRSRKGF</sequence>
<dbReference type="OrthoDB" id="2588702at2759"/>
<feature type="compositionally biased region" description="Polar residues" evidence="3">
    <location>
        <begin position="557"/>
        <end position="568"/>
    </location>
</feature>
<feature type="region of interest" description="Disordered" evidence="3">
    <location>
        <begin position="918"/>
        <end position="1072"/>
    </location>
</feature>
<feature type="compositionally biased region" description="Low complexity" evidence="3">
    <location>
        <begin position="461"/>
        <end position="470"/>
    </location>
</feature>
<feature type="compositionally biased region" description="Polar residues" evidence="3">
    <location>
        <begin position="357"/>
        <end position="367"/>
    </location>
</feature>
<dbReference type="SUPFAM" id="SSF54928">
    <property type="entry name" value="RNA-binding domain, RBD"/>
    <property type="match status" value="4"/>
</dbReference>
<feature type="compositionally biased region" description="Basic and acidic residues" evidence="3">
    <location>
        <begin position="375"/>
        <end position="404"/>
    </location>
</feature>
<dbReference type="InterPro" id="IPR012677">
    <property type="entry name" value="Nucleotide-bd_a/b_plait_sf"/>
</dbReference>
<feature type="compositionally biased region" description="Basic and acidic residues" evidence="3">
    <location>
        <begin position="937"/>
        <end position="953"/>
    </location>
</feature>
<dbReference type="InterPro" id="IPR035979">
    <property type="entry name" value="RBD_domain_sf"/>
</dbReference>
<dbReference type="CDD" id="cd12510">
    <property type="entry name" value="RRM1_RBM12_like"/>
    <property type="match status" value="1"/>
</dbReference>
<reference evidence="5" key="2">
    <citation type="submission" date="2022-08" db="UniProtKB">
        <authorList>
            <consortium name="EnsemblMetazoa"/>
        </authorList>
    </citation>
    <scope>IDENTIFICATION</scope>
    <source>
        <strain evidence="5">STECLA/ALBI9_A</strain>
    </source>
</reference>
<evidence type="ECO:0000256" key="3">
    <source>
        <dbReference type="SAM" id="MobiDB-lite"/>
    </source>
</evidence>
<feature type="compositionally biased region" description="Basic residues" evidence="3">
    <location>
        <begin position="486"/>
        <end position="503"/>
    </location>
</feature>
<dbReference type="KEGG" id="aali:118463960"/>
<dbReference type="PROSITE" id="PS50102">
    <property type="entry name" value="RRM"/>
    <property type="match status" value="4"/>
</dbReference>
<feature type="compositionally biased region" description="Low complexity" evidence="3">
    <location>
        <begin position="1057"/>
        <end position="1072"/>
    </location>
</feature>
<feature type="compositionally biased region" description="Basic and acidic residues" evidence="3">
    <location>
        <begin position="1042"/>
        <end position="1052"/>
    </location>
</feature>
<protein>
    <recommendedName>
        <fullName evidence="4">RRM domain-containing protein</fullName>
    </recommendedName>
</protein>
<feature type="compositionally biased region" description="Basic and acidic residues" evidence="3">
    <location>
        <begin position="450"/>
        <end position="460"/>
    </location>
</feature>
<evidence type="ECO:0000256" key="2">
    <source>
        <dbReference type="ARBA" id="ARBA00022884"/>
    </source>
</evidence>
<feature type="domain" description="RRM" evidence="4">
    <location>
        <begin position="15"/>
        <end position="88"/>
    </location>
</feature>
<evidence type="ECO:0000313" key="5">
    <source>
        <dbReference type="EnsemblMetazoa" id="AALB005575-PA"/>
    </source>
</evidence>
<dbReference type="STRING" id="7167.A0A182FGD4"/>
<evidence type="ECO:0000313" key="6">
    <source>
        <dbReference type="Proteomes" id="UP000069272"/>
    </source>
</evidence>
<keyword evidence="1" id="KW-0677">Repeat</keyword>
<proteinExistence type="predicted"/>
<feature type="domain" description="RRM" evidence="4">
    <location>
        <begin position="1275"/>
        <end position="1355"/>
    </location>
</feature>
<dbReference type="SMART" id="SM00360">
    <property type="entry name" value="RRM"/>
    <property type="match status" value="5"/>
</dbReference>
<feature type="compositionally biased region" description="Gly residues" evidence="3">
    <location>
        <begin position="514"/>
        <end position="533"/>
    </location>
</feature>
<keyword evidence="6" id="KW-1185">Reference proteome</keyword>
<evidence type="ECO:0000259" key="4">
    <source>
        <dbReference type="PROSITE" id="PS50102"/>
    </source>
</evidence>
<feature type="region of interest" description="Disordered" evidence="3">
    <location>
        <begin position="1102"/>
        <end position="1139"/>
    </location>
</feature>
<feature type="compositionally biased region" description="Basic and acidic residues" evidence="3">
    <location>
        <begin position="535"/>
        <end position="556"/>
    </location>
</feature>
<dbReference type="EnsemblMetazoa" id="AALB005575-RA">
    <property type="protein sequence ID" value="AALB005575-PA"/>
    <property type="gene ID" value="AALB005575"/>
</dbReference>
<dbReference type="CDD" id="cd12254">
    <property type="entry name" value="RRM_hnRNPH_ESRPs_RBM12_like"/>
    <property type="match status" value="2"/>
</dbReference>
<feature type="compositionally biased region" description="Basic residues" evidence="3">
    <location>
        <begin position="405"/>
        <end position="426"/>
    </location>
</feature>
<name>A0A182FGD4_ANOAL</name>
<keyword evidence="2" id="KW-0694">RNA-binding</keyword>
<feature type="compositionally biased region" description="Basic and acidic residues" evidence="3">
    <location>
        <begin position="1117"/>
        <end position="1130"/>
    </location>
</feature>
<accession>A0A182FGD4</accession>
<evidence type="ECO:0000256" key="1">
    <source>
        <dbReference type="ARBA" id="ARBA00022737"/>
    </source>
</evidence>
<dbReference type="GO" id="GO:0003723">
    <property type="term" value="F:RNA binding"/>
    <property type="evidence" value="ECO:0007669"/>
    <property type="project" value="UniProtKB-UniRule"/>
</dbReference>
<dbReference type="InterPro" id="IPR000504">
    <property type="entry name" value="RRM_dom"/>
</dbReference>
<feature type="compositionally biased region" description="Low complexity" evidence="3">
    <location>
        <begin position="1102"/>
        <end position="1115"/>
    </location>
</feature>
<feature type="region of interest" description="Disordered" evidence="3">
    <location>
        <begin position="1234"/>
        <end position="1274"/>
    </location>
</feature>
<dbReference type="Proteomes" id="UP000069272">
    <property type="component" value="Chromosome 3L"/>
</dbReference>
<dbReference type="CDD" id="cd00590">
    <property type="entry name" value="RRM_SF"/>
    <property type="match status" value="1"/>
</dbReference>
<reference evidence="5 6" key="1">
    <citation type="journal article" date="2017" name="G3 (Bethesda)">
        <title>The Physical Genome Mapping of Anopheles albimanus Corrected Scaffold Misassemblies and Identified Interarm Rearrangements in Genus Anopheles.</title>
        <authorList>
            <person name="Artemov G.N."/>
            <person name="Peery A.N."/>
            <person name="Jiang X."/>
            <person name="Tu Z."/>
            <person name="Stegniy V.N."/>
            <person name="Sharakhova M.V."/>
            <person name="Sharakhov I.V."/>
        </authorList>
    </citation>
    <scope>NUCLEOTIDE SEQUENCE [LARGE SCALE GENOMIC DNA]</scope>
    <source>
        <strain evidence="5 6">ALBI9_A</strain>
    </source>
</reference>
<dbReference type="PANTHER" id="PTHR13976">
    <property type="entry name" value="HETEROGENEOUS NUCLEAR RIBONUCLEOPROTEIN-RELATED"/>
    <property type="match status" value="1"/>
</dbReference>
<dbReference type="Pfam" id="PF00076">
    <property type="entry name" value="RRM_1"/>
    <property type="match status" value="3"/>
</dbReference>
<dbReference type="InterPro" id="IPR050666">
    <property type="entry name" value="ESRP"/>
</dbReference>
<dbReference type="VEuPathDB" id="VectorBase:AALB20_037234"/>
<feature type="region of interest" description="Disordered" evidence="3">
    <location>
        <begin position="773"/>
        <end position="797"/>
    </location>
</feature>
<dbReference type="GeneID" id="118463960"/>
<feature type="domain" description="RRM" evidence="4">
    <location>
        <begin position="833"/>
        <end position="909"/>
    </location>
</feature>
<organism evidence="5 6">
    <name type="scientific">Anopheles albimanus</name>
    <name type="common">New world malaria mosquito</name>
    <dbReference type="NCBI Taxonomy" id="7167"/>
    <lineage>
        <taxon>Eukaryota</taxon>
        <taxon>Metazoa</taxon>
        <taxon>Ecdysozoa</taxon>
        <taxon>Arthropoda</taxon>
        <taxon>Hexapoda</taxon>
        <taxon>Insecta</taxon>
        <taxon>Pterygota</taxon>
        <taxon>Neoptera</taxon>
        <taxon>Endopterygota</taxon>
        <taxon>Diptera</taxon>
        <taxon>Nematocera</taxon>
        <taxon>Culicoidea</taxon>
        <taxon>Culicidae</taxon>
        <taxon>Anophelinae</taxon>
        <taxon>Anopheles</taxon>
    </lineage>
</organism>
<feature type="compositionally biased region" description="Basic and acidic residues" evidence="3">
    <location>
        <begin position="1237"/>
        <end position="1250"/>
    </location>
</feature>